<keyword evidence="2" id="KW-1185">Reference proteome</keyword>
<dbReference type="AlphaFoldDB" id="A0AAV4B6V9"/>
<gene>
    <name evidence="1" type="ORF">PoB_004132500</name>
</gene>
<proteinExistence type="predicted"/>
<name>A0AAV4B6V9_9GAST</name>
<keyword evidence="1" id="KW-0808">Transferase</keyword>
<dbReference type="GO" id="GO:0003964">
    <property type="term" value="F:RNA-directed DNA polymerase activity"/>
    <property type="evidence" value="ECO:0007669"/>
    <property type="project" value="UniProtKB-KW"/>
</dbReference>
<organism evidence="1 2">
    <name type="scientific">Plakobranchus ocellatus</name>
    <dbReference type="NCBI Taxonomy" id="259542"/>
    <lineage>
        <taxon>Eukaryota</taxon>
        <taxon>Metazoa</taxon>
        <taxon>Spiralia</taxon>
        <taxon>Lophotrochozoa</taxon>
        <taxon>Mollusca</taxon>
        <taxon>Gastropoda</taxon>
        <taxon>Heterobranchia</taxon>
        <taxon>Euthyneura</taxon>
        <taxon>Panpulmonata</taxon>
        <taxon>Sacoglossa</taxon>
        <taxon>Placobranchoidea</taxon>
        <taxon>Plakobranchidae</taxon>
        <taxon>Plakobranchus</taxon>
    </lineage>
</organism>
<evidence type="ECO:0000313" key="2">
    <source>
        <dbReference type="Proteomes" id="UP000735302"/>
    </source>
</evidence>
<evidence type="ECO:0000313" key="1">
    <source>
        <dbReference type="EMBL" id="GFO14820.1"/>
    </source>
</evidence>
<dbReference type="Proteomes" id="UP000735302">
    <property type="component" value="Unassembled WGS sequence"/>
</dbReference>
<dbReference type="EMBL" id="BLXT01004580">
    <property type="protein sequence ID" value="GFO14820.1"/>
    <property type="molecule type" value="Genomic_DNA"/>
</dbReference>
<keyword evidence="1" id="KW-0695">RNA-directed DNA polymerase</keyword>
<keyword evidence="1" id="KW-0548">Nucleotidyltransferase</keyword>
<reference evidence="1 2" key="1">
    <citation type="journal article" date="2021" name="Elife">
        <title>Chloroplast acquisition without the gene transfer in kleptoplastic sea slugs, Plakobranchus ocellatus.</title>
        <authorList>
            <person name="Maeda T."/>
            <person name="Takahashi S."/>
            <person name="Yoshida T."/>
            <person name="Shimamura S."/>
            <person name="Takaki Y."/>
            <person name="Nagai Y."/>
            <person name="Toyoda A."/>
            <person name="Suzuki Y."/>
            <person name="Arimoto A."/>
            <person name="Ishii H."/>
            <person name="Satoh N."/>
            <person name="Nishiyama T."/>
            <person name="Hasebe M."/>
            <person name="Maruyama T."/>
            <person name="Minagawa J."/>
            <person name="Obokata J."/>
            <person name="Shigenobu S."/>
        </authorList>
    </citation>
    <scope>NUCLEOTIDE SEQUENCE [LARGE SCALE GENOMIC DNA]</scope>
</reference>
<comment type="caution">
    <text evidence="1">The sequence shown here is derived from an EMBL/GenBank/DDBJ whole genome shotgun (WGS) entry which is preliminary data.</text>
</comment>
<sequence>MSLPKKVALSQGRYTWLHNRVLQELAVAICDAKGLLVQPKTRALVLPSEGGTKSWCGSAAGMESQRKSLLDDCGDLEFSADVSEWNKYPKVVQYTRMRPDIVFHSSATRQSSWSNSQYHTRVEWKSKMHIKEKHTRT</sequence>
<protein>
    <submittedName>
        <fullName evidence="1">Reverse transcriptase</fullName>
    </submittedName>
</protein>
<accession>A0AAV4B6V9</accession>